<proteinExistence type="inferred from homology"/>
<dbReference type="RefSeq" id="WP_213236692.1">
    <property type="nucleotide sequence ID" value="NZ_JAHBCL010000013.1"/>
</dbReference>
<feature type="site" description="Important for substrate specificity" evidence="3">
    <location>
        <position position="11"/>
    </location>
</feature>
<keyword evidence="3" id="KW-0963">Cytoplasm</keyword>
<feature type="site" description="Important for substrate specificity" evidence="3">
    <location>
        <position position="152"/>
    </location>
</feature>
<comment type="caution">
    <text evidence="3">Lacks conserved residue(s) required for the propagation of feature annotation.</text>
</comment>
<protein>
    <recommendedName>
        <fullName evidence="3">dTTP/UTP pyrophosphatase</fullName>
        <shortName evidence="3">dTTPase/UTPase</shortName>
        <ecNumber evidence="3">3.6.1.9</ecNumber>
    </recommendedName>
    <alternativeName>
        <fullName evidence="3">Nucleoside triphosphate pyrophosphatase</fullName>
    </alternativeName>
    <alternativeName>
        <fullName evidence="3">Nucleotide pyrophosphatase</fullName>
        <shortName evidence="3">Nucleotide PPase</shortName>
    </alternativeName>
</protein>
<keyword evidence="3" id="KW-0546">Nucleotide metabolism</keyword>
<evidence type="ECO:0000256" key="1">
    <source>
        <dbReference type="ARBA" id="ARBA00001968"/>
    </source>
</evidence>
<comment type="function">
    <text evidence="3">Nucleoside triphosphate pyrophosphatase that hydrolyzes dTTP and UTP. May have a dual role in cell division arrest and in preventing the incorporation of modified nucleotides into cellular nucleic acids.</text>
</comment>
<keyword evidence="2 3" id="KW-0378">Hydrolase</keyword>
<comment type="cofactor">
    <cofactor evidence="1 3">
        <name>a divalent metal cation</name>
        <dbReference type="ChEBI" id="CHEBI:60240"/>
    </cofactor>
</comment>
<dbReference type="PANTHER" id="PTHR43213">
    <property type="entry name" value="BIFUNCTIONAL DTTP/UTP PYROPHOSPHATASE/METHYLTRANSFERASE PROTEIN-RELATED"/>
    <property type="match status" value="1"/>
</dbReference>
<accession>A0ABS5PPK4</accession>
<reference evidence="4 5" key="1">
    <citation type="submission" date="2021-05" db="EMBL/GenBank/DDBJ databases">
        <title>Fusibacter ferrireducens sp. nov., an anaerobic, sulfur- and Fe-reducing bacterium isolated from the mangrove sediment.</title>
        <authorList>
            <person name="Qiu D."/>
        </authorList>
    </citation>
    <scope>NUCLEOTIDE SEQUENCE [LARGE SCALE GENOMIC DNA]</scope>
    <source>
        <strain evidence="4 5">DSM 12116</strain>
    </source>
</reference>
<evidence type="ECO:0000313" key="5">
    <source>
        <dbReference type="Proteomes" id="UP000746471"/>
    </source>
</evidence>
<keyword evidence="5" id="KW-1185">Reference proteome</keyword>
<dbReference type="EMBL" id="JAHBCL010000013">
    <property type="protein sequence ID" value="MBS7526837.1"/>
    <property type="molecule type" value="Genomic_DNA"/>
</dbReference>
<comment type="catalytic activity">
    <reaction evidence="3">
        <text>dTTP + H2O = dTMP + diphosphate + H(+)</text>
        <dbReference type="Rhea" id="RHEA:28534"/>
        <dbReference type="ChEBI" id="CHEBI:15377"/>
        <dbReference type="ChEBI" id="CHEBI:15378"/>
        <dbReference type="ChEBI" id="CHEBI:33019"/>
        <dbReference type="ChEBI" id="CHEBI:37568"/>
        <dbReference type="ChEBI" id="CHEBI:63528"/>
        <dbReference type="EC" id="3.6.1.9"/>
    </reaction>
</comment>
<comment type="similarity">
    <text evidence="3">Belongs to the Maf family. YhdE subfamily.</text>
</comment>
<gene>
    <name evidence="4" type="primary">maf</name>
    <name evidence="4" type="ORF">KHM83_09120</name>
</gene>
<evidence type="ECO:0000256" key="3">
    <source>
        <dbReference type="HAMAP-Rule" id="MF_00528"/>
    </source>
</evidence>
<comment type="catalytic activity">
    <reaction evidence="3">
        <text>UTP + H2O = UMP + diphosphate + H(+)</text>
        <dbReference type="Rhea" id="RHEA:29395"/>
        <dbReference type="ChEBI" id="CHEBI:15377"/>
        <dbReference type="ChEBI" id="CHEBI:15378"/>
        <dbReference type="ChEBI" id="CHEBI:33019"/>
        <dbReference type="ChEBI" id="CHEBI:46398"/>
        <dbReference type="ChEBI" id="CHEBI:57865"/>
        <dbReference type="EC" id="3.6.1.9"/>
    </reaction>
</comment>
<dbReference type="PIRSF" id="PIRSF006305">
    <property type="entry name" value="Maf"/>
    <property type="match status" value="1"/>
</dbReference>
<dbReference type="Pfam" id="PF02545">
    <property type="entry name" value="Maf"/>
    <property type="match status" value="1"/>
</dbReference>
<feature type="active site" description="Proton acceptor" evidence="3">
    <location>
        <position position="68"/>
    </location>
</feature>
<dbReference type="InterPro" id="IPR029001">
    <property type="entry name" value="ITPase-like_fam"/>
</dbReference>
<dbReference type="PANTHER" id="PTHR43213:SF5">
    <property type="entry name" value="BIFUNCTIONAL DTTP_UTP PYROPHOSPHATASE_METHYLTRANSFERASE PROTEIN-RELATED"/>
    <property type="match status" value="1"/>
</dbReference>
<dbReference type="Proteomes" id="UP000746471">
    <property type="component" value="Unassembled WGS sequence"/>
</dbReference>
<organism evidence="4 5">
    <name type="scientific">Fusibacter paucivorans</name>
    <dbReference type="NCBI Taxonomy" id="76009"/>
    <lineage>
        <taxon>Bacteria</taxon>
        <taxon>Bacillati</taxon>
        <taxon>Bacillota</taxon>
        <taxon>Clostridia</taxon>
        <taxon>Eubacteriales</taxon>
        <taxon>Eubacteriales Family XII. Incertae Sedis</taxon>
        <taxon>Fusibacter</taxon>
    </lineage>
</organism>
<dbReference type="Gene3D" id="3.90.950.10">
    <property type="match status" value="1"/>
</dbReference>
<evidence type="ECO:0000313" key="4">
    <source>
        <dbReference type="EMBL" id="MBS7526837.1"/>
    </source>
</evidence>
<dbReference type="EC" id="3.6.1.9" evidence="3"/>
<name>A0ABS5PPK4_9FIRM</name>
<dbReference type="NCBIfam" id="TIGR00172">
    <property type="entry name" value="maf"/>
    <property type="match status" value="1"/>
</dbReference>
<sequence>MKIILASQSPRRIALLEAFNLQFEAEPSTSEEVYDETDDPKCVVMSLAFEKGYEIAQKHPEDIVLSFDTVVYSDKILGKPKDEEDALEMLKALNGKTHQVFTGLSIIKLNENIKITDVSETCVTFVQTDEATLKRYVDTGEPLDKAGAYGIQGSGAVLVDRIDGDYYTVMGLPLSKLNDYLNQLFNIQML</sequence>
<feature type="site" description="Important for substrate specificity" evidence="3">
    <location>
        <position position="69"/>
    </location>
</feature>
<dbReference type="InterPro" id="IPR003697">
    <property type="entry name" value="Maf-like"/>
</dbReference>
<dbReference type="HAMAP" id="MF_00528">
    <property type="entry name" value="Maf"/>
    <property type="match status" value="1"/>
</dbReference>
<dbReference type="SUPFAM" id="SSF52972">
    <property type="entry name" value="ITPase-like"/>
    <property type="match status" value="1"/>
</dbReference>
<comment type="caution">
    <text evidence="4">The sequence shown here is derived from an EMBL/GenBank/DDBJ whole genome shotgun (WGS) entry which is preliminary data.</text>
</comment>
<comment type="subcellular location">
    <subcellularLocation>
        <location evidence="3">Cytoplasm</location>
    </subcellularLocation>
</comment>
<evidence type="ECO:0000256" key="2">
    <source>
        <dbReference type="ARBA" id="ARBA00022801"/>
    </source>
</evidence>
<dbReference type="CDD" id="cd00555">
    <property type="entry name" value="Maf"/>
    <property type="match status" value="1"/>
</dbReference>